<feature type="transmembrane region" description="Helical" evidence="1">
    <location>
        <begin position="37"/>
        <end position="60"/>
    </location>
</feature>
<keyword evidence="1" id="KW-0812">Transmembrane</keyword>
<sequence length="177" mass="19309">MPSNGVGSSSRFVKRALTAGVPFGLVMDLLFGFSSQLWAFGAVQGAGSGVLFGVGAGAFASYQYRKFASENPCAPGEDLIRHGLANHSLRLEGVGGYLYLTTERLLFRSHKSNVRNHELSIPLGDVVSVRPYLRLGLIPNGLEVVWADRRERFAVEDRHGWANGIRRTTEQSTSQTV</sequence>
<dbReference type="Pfam" id="PF02893">
    <property type="entry name" value="GRAM"/>
    <property type="match status" value="1"/>
</dbReference>
<accession>A0A6J4R8K7</accession>
<keyword evidence="1" id="KW-0472">Membrane</keyword>
<reference evidence="3" key="1">
    <citation type="submission" date="2020-02" db="EMBL/GenBank/DDBJ databases">
        <authorList>
            <person name="Meier V. D."/>
        </authorList>
    </citation>
    <scope>NUCLEOTIDE SEQUENCE</scope>
    <source>
        <strain evidence="3">AVDCRST_MAG05</strain>
    </source>
</reference>
<evidence type="ECO:0000256" key="1">
    <source>
        <dbReference type="SAM" id="Phobius"/>
    </source>
</evidence>
<name>A0A6J4R8K7_9ACTN</name>
<dbReference type="InterPro" id="IPR011993">
    <property type="entry name" value="PH-like_dom_sf"/>
</dbReference>
<gene>
    <name evidence="3" type="ORF">AVDCRST_MAG05-174</name>
</gene>
<dbReference type="EMBL" id="CADCVM010000027">
    <property type="protein sequence ID" value="CAA9467237.1"/>
    <property type="molecule type" value="Genomic_DNA"/>
</dbReference>
<proteinExistence type="predicted"/>
<protein>
    <recommendedName>
        <fullName evidence="2">GRAM domain-containing protein</fullName>
    </recommendedName>
</protein>
<keyword evidence="1" id="KW-1133">Transmembrane helix</keyword>
<evidence type="ECO:0000259" key="2">
    <source>
        <dbReference type="Pfam" id="PF02893"/>
    </source>
</evidence>
<dbReference type="Gene3D" id="2.30.29.30">
    <property type="entry name" value="Pleckstrin-homology domain (PH domain)/Phosphotyrosine-binding domain (PTB)"/>
    <property type="match status" value="1"/>
</dbReference>
<organism evidence="3">
    <name type="scientific">uncultured Rubrobacteraceae bacterium</name>
    <dbReference type="NCBI Taxonomy" id="349277"/>
    <lineage>
        <taxon>Bacteria</taxon>
        <taxon>Bacillati</taxon>
        <taxon>Actinomycetota</taxon>
        <taxon>Rubrobacteria</taxon>
        <taxon>Rubrobacterales</taxon>
        <taxon>Rubrobacteraceae</taxon>
        <taxon>environmental samples</taxon>
    </lineage>
</organism>
<dbReference type="InterPro" id="IPR004182">
    <property type="entry name" value="GRAM"/>
</dbReference>
<feature type="domain" description="GRAM" evidence="2">
    <location>
        <begin position="74"/>
        <end position="146"/>
    </location>
</feature>
<dbReference type="AlphaFoldDB" id="A0A6J4R8K7"/>
<evidence type="ECO:0000313" key="3">
    <source>
        <dbReference type="EMBL" id="CAA9467237.1"/>
    </source>
</evidence>